<keyword evidence="3" id="KW-1185">Reference proteome</keyword>
<feature type="region of interest" description="Disordered" evidence="1">
    <location>
        <begin position="131"/>
        <end position="151"/>
    </location>
</feature>
<feature type="compositionally biased region" description="Basic and acidic residues" evidence="1">
    <location>
        <begin position="104"/>
        <end position="122"/>
    </location>
</feature>
<accession>A0ABD3TBT9</accession>
<proteinExistence type="predicted"/>
<dbReference type="EMBL" id="JBJXBP010000004">
    <property type="protein sequence ID" value="KAL3834452.1"/>
    <property type="molecule type" value="Genomic_DNA"/>
</dbReference>
<dbReference type="InterPro" id="IPR038945">
    <property type="entry name" value="MBD13-like"/>
</dbReference>
<feature type="region of interest" description="Disordered" evidence="1">
    <location>
        <begin position="186"/>
        <end position="209"/>
    </location>
</feature>
<dbReference type="PANTHER" id="PTHR34067:SF20">
    <property type="entry name" value="OS08G0206700 PROTEIN"/>
    <property type="match status" value="1"/>
</dbReference>
<comment type="caution">
    <text evidence="2">The sequence shown here is derived from an EMBL/GenBank/DDBJ whole genome shotgun (WGS) entry which is preliminary data.</text>
</comment>
<organism evidence="2 3">
    <name type="scientific">Penstemon smallii</name>
    <dbReference type="NCBI Taxonomy" id="265156"/>
    <lineage>
        <taxon>Eukaryota</taxon>
        <taxon>Viridiplantae</taxon>
        <taxon>Streptophyta</taxon>
        <taxon>Embryophyta</taxon>
        <taxon>Tracheophyta</taxon>
        <taxon>Spermatophyta</taxon>
        <taxon>Magnoliopsida</taxon>
        <taxon>eudicotyledons</taxon>
        <taxon>Gunneridae</taxon>
        <taxon>Pentapetalae</taxon>
        <taxon>asterids</taxon>
        <taxon>lamiids</taxon>
        <taxon>Lamiales</taxon>
        <taxon>Plantaginaceae</taxon>
        <taxon>Cheloneae</taxon>
        <taxon>Penstemon</taxon>
    </lineage>
</organism>
<protein>
    <submittedName>
        <fullName evidence="2">Uncharacterized protein</fullName>
    </submittedName>
</protein>
<feature type="compositionally biased region" description="Basic and acidic residues" evidence="1">
    <location>
        <begin position="29"/>
        <end position="50"/>
    </location>
</feature>
<dbReference type="AlphaFoldDB" id="A0ABD3TBT9"/>
<dbReference type="Proteomes" id="UP001634393">
    <property type="component" value="Unassembled WGS sequence"/>
</dbReference>
<evidence type="ECO:0000313" key="2">
    <source>
        <dbReference type="EMBL" id="KAL3834452.1"/>
    </source>
</evidence>
<name>A0ABD3TBT9_9LAMI</name>
<feature type="region of interest" description="Disordered" evidence="1">
    <location>
        <begin position="356"/>
        <end position="390"/>
    </location>
</feature>
<sequence length="390" mass="42632">MRGNNEVTENKLNEGVHGDQISKSGSKVDALKKVDMEPNYEEQREEKDESLAIELPNKLPKANGKKCGKGISQSKRLANNIIKNKVRGDQSLQQVGSRSVVAVKDTDEPKANGSDQREEESIVRANKRKNTNSKCMSDISRRSSKRHAQVDVGPSLEVAENNGQAMILGMSDINSPVEFGNYNKSSEHPTTKFQTGNKQKEHMTSSNGDLSCIQDNKNVLVEIKEDKKELDSSLNDLLMDDPCIEFAIKTLTGAFPIENVNNVGENPPMSSSMASSSKQTSASASSSVLPCDDIWADPCFEFAVKTLTGEMPKEDNNVSNTELSFHQAFNSLGATAKLDGGYLSDYTFSQFEAEKKLSAKQQGVRDPPLPHHAVNGSLGDLVGQQPSPRR</sequence>
<dbReference type="PANTHER" id="PTHR34067">
    <property type="entry name" value="OS04G0193200 PROTEIN"/>
    <property type="match status" value="1"/>
</dbReference>
<evidence type="ECO:0000256" key="1">
    <source>
        <dbReference type="SAM" id="MobiDB-lite"/>
    </source>
</evidence>
<evidence type="ECO:0000313" key="3">
    <source>
        <dbReference type="Proteomes" id="UP001634393"/>
    </source>
</evidence>
<feature type="region of interest" description="Disordered" evidence="1">
    <location>
        <begin position="104"/>
        <end position="123"/>
    </location>
</feature>
<feature type="compositionally biased region" description="Basic and acidic residues" evidence="1">
    <location>
        <begin position="8"/>
        <end position="17"/>
    </location>
</feature>
<gene>
    <name evidence="2" type="ORF">ACJIZ3_009188</name>
</gene>
<feature type="region of interest" description="Disordered" evidence="1">
    <location>
        <begin position="1"/>
        <end position="71"/>
    </location>
</feature>
<reference evidence="2 3" key="1">
    <citation type="submission" date="2024-12" db="EMBL/GenBank/DDBJ databases">
        <title>The unique morphological basis and parallel evolutionary history of personate flowers in Penstemon.</title>
        <authorList>
            <person name="Depatie T.H."/>
            <person name="Wessinger C.A."/>
        </authorList>
    </citation>
    <scope>NUCLEOTIDE SEQUENCE [LARGE SCALE GENOMIC DNA]</scope>
    <source>
        <strain evidence="2">WTNN_2</strain>
        <tissue evidence="2">Leaf</tissue>
    </source>
</reference>